<accession>A0AAV3UHR0</accession>
<dbReference type="Proteomes" id="UP001501729">
    <property type="component" value="Unassembled WGS sequence"/>
</dbReference>
<evidence type="ECO:0000313" key="3">
    <source>
        <dbReference type="Proteomes" id="UP001501729"/>
    </source>
</evidence>
<dbReference type="AlphaFoldDB" id="A0AAV3UHR0"/>
<feature type="coiled-coil region" evidence="1">
    <location>
        <begin position="36"/>
        <end position="66"/>
    </location>
</feature>
<organism evidence="2 3">
    <name type="scientific">Haladaptatus pallidirubidus</name>
    <dbReference type="NCBI Taxonomy" id="1008152"/>
    <lineage>
        <taxon>Archaea</taxon>
        <taxon>Methanobacteriati</taxon>
        <taxon>Methanobacteriota</taxon>
        <taxon>Stenosarchaea group</taxon>
        <taxon>Halobacteria</taxon>
        <taxon>Halobacteriales</taxon>
        <taxon>Haladaptataceae</taxon>
        <taxon>Haladaptatus</taxon>
    </lineage>
</organism>
<evidence type="ECO:0000256" key="1">
    <source>
        <dbReference type="SAM" id="Coils"/>
    </source>
</evidence>
<gene>
    <name evidence="2" type="ORF">GCM10025751_24650</name>
</gene>
<keyword evidence="1" id="KW-0175">Coiled coil</keyword>
<name>A0AAV3UHR0_9EURY</name>
<sequence length="73" mass="8493">MSESREELLQKLNDKLAVQGTTQEGRELVGLMYATVQTLGEEIDSLEEQLDEMEKQLEEVEDGDQSRKWYSER</sequence>
<comment type="caution">
    <text evidence="2">The sequence shown here is derived from an EMBL/GenBank/DDBJ whole genome shotgun (WGS) entry which is preliminary data.</text>
</comment>
<reference evidence="2 3" key="1">
    <citation type="journal article" date="2019" name="Int. J. Syst. Evol. Microbiol.">
        <title>The Global Catalogue of Microorganisms (GCM) 10K type strain sequencing project: providing services to taxonomists for standard genome sequencing and annotation.</title>
        <authorList>
            <consortium name="The Broad Institute Genomics Platform"/>
            <consortium name="The Broad Institute Genome Sequencing Center for Infectious Disease"/>
            <person name="Wu L."/>
            <person name="Ma J."/>
        </authorList>
    </citation>
    <scope>NUCLEOTIDE SEQUENCE [LARGE SCALE GENOMIC DNA]</scope>
    <source>
        <strain evidence="2 3">JCM 17504</strain>
    </source>
</reference>
<dbReference type="EMBL" id="BAABKX010000008">
    <property type="protein sequence ID" value="GAA5050500.1"/>
    <property type="molecule type" value="Genomic_DNA"/>
</dbReference>
<evidence type="ECO:0000313" key="2">
    <source>
        <dbReference type="EMBL" id="GAA5050500.1"/>
    </source>
</evidence>
<keyword evidence="3" id="KW-1185">Reference proteome</keyword>
<proteinExistence type="predicted"/>
<protein>
    <submittedName>
        <fullName evidence="2">Uncharacterized protein</fullName>
    </submittedName>
</protein>